<feature type="domain" description="Methyltransferase type 11" evidence="1">
    <location>
        <begin position="58"/>
        <end position="142"/>
    </location>
</feature>
<proteinExistence type="predicted"/>
<dbReference type="Pfam" id="PF08241">
    <property type="entry name" value="Methyltransf_11"/>
    <property type="match status" value="1"/>
</dbReference>
<comment type="caution">
    <text evidence="2">The sequence shown here is derived from an EMBL/GenBank/DDBJ whole genome shotgun (WGS) entry which is preliminary data.</text>
</comment>
<dbReference type="InterPro" id="IPR013216">
    <property type="entry name" value="Methyltransf_11"/>
</dbReference>
<evidence type="ECO:0000313" key="2">
    <source>
        <dbReference type="EMBL" id="KGB23968.1"/>
    </source>
</evidence>
<dbReference type="GO" id="GO:0032259">
    <property type="term" value="P:methylation"/>
    <property type="evidence" value="ECO:0007669"/>
    <property type="project" value="UniProtKB-KW"/>
</dbReference>
<keyword evidence="2" id="KW-0378">Hydrolase</keyword>
<dbReference type="GO" id="GO:0004416">
    <property type="term" value="F:hydroxyacylglutathione hydrolase activity"/>
    <property type="evidence" value="ECO:0007669"/>
    <property type="project" value="UniProtKB-EC"/>
</dbReference>
<dbReference type="Gene3D" id="3.40.50.150">
    <property type="entry name" value="Vaccinia Virus protein VP39"/>
    <property type="match status" value="1"/>
</dbReference>
<dbReference type="EMBL" id="LHZT01000129">
    <property type="protein sequence ID" value="KXV55940.1"/>
    <property type="molecule type" value="Genomic_DNA"/>
</dbReference>
<dbReference type="RefSeq" id="WP_052051282.1">
    <property type="nucleotide sequence ID" value="NZ_JACAOJ010000027.1"/>
</dbReference>
<name>A0A095B4T9_9PROT</name>
<dbReference type="InterPro" id="IPR029063">
    <property type="entry name" value="SAM-dependent_MTases_sf"/>
</dbReference>
<evidence type="ECO:0000313" key="4">
    <source>
        <dbReference type="Proteomes" id="UP000029448"/>
    </source>
</evidence>
<evidence type="ECO:0000313" key="3">
    <source>
        <dbReference type="EMBL" id="KXV55940.1"/>
    </source>
</evidence>
<dbReference type="EC" id="3.1.2.6" evidence="2"/>
<dbReference type="AlphaFoldDB" id="A0A095B4T9"/>
<keyword evidence="2" id="KW-0808">Transferase</keyword>
<dbReference type="PATRIC" id="fig|104102.12.peg.1832"/>
<dbReference type="GO" id="GO:0008757">
    <property type="term" value="F:S-adenosylmethionine-dependent methyltransferase activity"/>
    <property type="evidence" value="ECO:0007669"/>
    <property type="project" value="InterPro"/>
</dbReference>
<reference evidence="3 5" key="2">
    <citation type="submission" date="2015-06" db="EMBL/GenBank/DDBJ databases">
        <title>Improved classification and identification of acetic acid bacteria using matrix-assisted laser desorption/ionization time-of-flight mass spectrometry; Gluconobacter nephelii and Gluconobacter uchimurae are later heterotypic synonyms of Gluconobacter japonicus and Gluconobacter oxydans, respectively.</title>
        <authorList>
            <person name="Li L."/>
            <person name="Cleenwerck I."/>
            <person name="De Vuyst L."/>
            <person name="Vandamme P."/>
        </authorList>
    </citation>
    <scope>NUCLEOTIDE SEQUENCE [LARGE SCALE GENOMIC DNA]</scope>
    <source>
        <strain evidence="3 5">LMG 1663</strain>
    </source>
</reference>
<dbReference type="OrthoDB" id="9800231at2"/>
<keyword evidence="4" id="KW-1185">Reference proteome</keyword>
<protein>
    <submittedName>
        <fullName evidence="2">SAM-dependent methyltransferase 2, in cluster with Hydroxyacylglutathione hydrolase</fullName>
        <ecNumber evidence="2">3.1.2.6</ecNumber>
    </submittedName>
</protein>
<organism evidence="2 4">
    <name type="scientific">Acetobacter tropicalis</name>
    <dbReference type="NCBI Taxonomy" id="104102"/>
    <lineage>
        <taxon>Bacteria</taxon>
        <taxon>Pseudomonadati</taxon>
        <taxon>Pseudomonadota</taxon>
        <taxon>Alphaproteobacteria</taxon>
        <taxon>Acetobacterales</taxon>
        <taxon>Acetobacteraceae</taxon>
        <taxon>Acetobacter</taxon>
    </lineage>
</organism>
<gene>
    <name evidence="3" type="ORF">AD947_12775</name>
    <name evidence="2" type="ORF">AtDm6_1379</name>
</gene>
<evidence type="ECO:0000313" key="5">
    <source>
        <dbReference type="Proteomes" id="UP000075411"/>
    </source>
</evidence>
<keyword evidence="2" id="KW-0489">Methyltransferase</keyword>
<reference evidence="2 4" key="1">
    <citation type="submission" date="2014-06" db="EMBL/GenBank/DDBJ databases">
        <title>Functional and comparative genomic analyses of the Drosophila gut microbiota identify candidate symbiosis factors.</title>
        <authorList>
            <person name="Newell P.D."/>
            <person name="Chaston J.M."/>
            <person name="Douglas A.E."/>
        </authorList>
    </citation>
    <scope>NUCLEOTIDE SEQUENCE [LARGE SCALE GENOMIC DNA]</scope>
    <source>
        <strain evidence="2 4">DmCS_006</strain>
    </source>
</reference>
<dbReference type="Proteomes" id="UP000029448">
    <property type="component" value="Unassembled WGS sequence"/>
</dbReference>
<dbReference type="STRING" id="104102.AtDm6_1379"/>
<evidence type="ECO:0000259" key="1">
    <source>
        <dbReference type="Pfam" id="PF08241"/>
    </source>
</evidence>
<accession>A0A095B4T9</accession>
<dbReference type="CDD" id="cd02440">
    <property type="entry name" value="AdoMet_MTases"/>
    <property type="match status" value="1"/>
</dbReference>
<sequence>MHNVMPPAATPMAVTTFYQSHEGAVCAALLRERLQWFWPDLRQQTVLGVGYAQPYLGAWQEQGAGCVSAVLAAHASAVMTQQKERRGVPPEERTCLVDARHLPFDDDAFDRILLVHALQDEEQAVTLLRAAGRVLRDDGRMVLIVPNRFGGRLRQRATPFAREAAFTRGSLRRVLAHAMLHVERRDEALFLPAAQGCTSLQRGQASDIAGKVLSPGLGSLRLVEVVKDVHSVRPLPVASRKAWFSKMVVPVQDA</sequence>
<dbReference type="SUPFAM" id="SSF53335">
    <property type="entry name" value="S-adenosyl-L-methionine-dependent methyltransferases"/>
    <property type="match status" value="1"/>
</dbReference>
<dbReference type="Proteomes" id="UP000075411">
    <property type="component" value="Unassembled WGS sequence"/>
</dbReference>
<dbReference type="EMBL" id="JOKM01000053">
    <property type="protein sequence ID" value="KGB23968.1"/>
    <property type="molecule type" value="Genomic_DNA"/>
</dbReference>
<dbReference type="GeneID" id="89477172"/>